<reference evidence="3" key="2">
    <citation type="submission" date="2022-04" db="EMBL/GenBank/DDBJ databases">
        <title>Sequencing and genomic assembly of Halococcus dombrowskii.</title>
        <authorList>
            <person name="Lim S.W."/>
            <person name="MacLea K.S."/>
        </authorList>
    </citation>
    <scope>NUCLEOTIDE SEQUENCE</scope>
    <source>
        <strain evidence="3">H4</strain>
        <plasmid evidence="3">unnamed1</plasmid>
    </source>
</reference>
<accession>A0AAV3SC64</accession>
<reference evidence="2" key="3">
    <citation type="submission" date="2023-12" db="EMBL/GenBank/DDBJ databases">
        <authorList>
            <person name="Sun Q."/>
            <person name="Inoue M."/>
        </authorList>
    </citation>
    <scope>NUCLEOTIDE SEQUENCE</scope>
    <source>
        <strain evidence="2">JCM 12289</strain>
    </source>
</reference>
<feature type="region of interest" description="Disordered" evidence="1">
    <location>
        <begin position="249"/>
        <end position="321"/>
    </location>
</feature>
<reference evidence="2" key="1">
    <citation type="journal article" date="2014" name="Int. J. Syst. Evol. Microbiol.">
        <title>Complete genome sequence of Corynebacterium casei LMG S-19264T (=DSM 44701T), isolated from a smear-ripened cheese.</title>
        <authorList>
            <consortium name="US DOE Joint Genome Institute (JGI-PGF)"/>
            <person name="Walter F."/>
            <person name="Albersmeier A."/>
            <person name="Kalinowski J."/>
            <person name="Ruckert C."/>
        </authorList>
    </citation>
    <scope>NUCLEOTIDE SEQUENCE</scope>
    <source>
        <strain evidence="2">JCM 12289</strain>
    </source>
</reference>
<dbReference type="RefSeq" id="WP_244706000.1">
    <property type="nucleotide sequence ID" value="NZ_BAAADN010000001.1"/>
</dbReference>
<dbReference type="EMBL" id="CP095006">
    <property type="protein sequence ID" value="UOO96871.1"/>
    <property type="molecule type" value="Genomic_DNA"/>
</dbReference>
<name>A0AAV3SC64_HALDO</name>
<dbReference type="AlphaFoldDB" id="A0AAV3SC64"/>
<dbReference type="Proteomes" id="UP001500962">
    <property type="component" value="Unassembled WGS sequence"/>
</dbReference>
<protein>
    <submittedName>
        <fullName evidence="2">Uncharacterized protein</fullName>
    </submittedName>
</protein>
<feature type="compositionally biased region" description="Low complexity" evidence="1">
    <location>
        <begin position="276"/>
        <end position="288"/>
    </location>
</feature>
<gene>
    <name evidence="2" type="ORF">GCM10008985_00170</name>
    <name evidence="3" type="ORF">MUK72_15225</name>
</gene>
<evidence type="ECO:0000313" key="3">
    <source>
        <dbReference type="EMBL" id="UOO96871.1"/>
    </source>
</evidence>
<geneLocation type="plasmid" evidence="3 4">
    <name>unnamed1</name>
</geneLocation>
<dbReference type="EMBL" id="BAAADN010000001">
    <property type="protein sequence ID" value="GAA0448836.1"/>
    <property type="molecule type" value="Genomic_DNA"/>
</dbReference>
<evidence type="ECO:0000313" key="4">
    <source>
        <dbReference type="Proteomes" id="UP000830542"/>
    </source>
</evidence>
<proteinExistence type="predicted"/>
<dbReference type="Proteomes" id="UP000830542">
    <property type="component" value="Plasmid unnamed1"/>
</dbReference>
<keyword evidence="4" id="KW-1185">Reference proteome</keyword>
<keyword evidence="3" id="KW-0614">Plasmid</keyword>
<dbReference type="KEGG" id="hdo:MUK72_15225"/>
<organism evidence="2 5">
    <name type="scientific">Halococcus dombrowskii</name>
    <dbReference type="NCBI Taxonomy" id="179637"/>
    <lineage>
        <taxon>Archaea</taxon>
        <taxon>Methanobacteriati</taxon>
        <taxon>Methanobacteriota</taxon>
        <taxon>Stenosarchaea group</taxon>
        <taxon>Halobacteria</taxon>
        <taxon>Halobacteriales</taxon>
        <taxon>Halococcaceae</taxon>
        <taxon>Halococcus</taxon>
    </lineage>
</organism>
<evidence type="ECO:0000313" key="2">
    <source>
        <dbReference type="EMBL" id="GAA0448836.1"/>
    </source>
</evidence>
<evidence type="ECO:0000313" key="5">
    <source>
        <dbReference type="Proteomes" id="UP001500962"/>
    </source>
</evidence>
<sequence length="321" mass="35966">MEVPTGALPYIENQWSHHEFIESVQPRYALTKITTARQLLKRDETVDSYFGAETKVITTTTVDDARLNPLSWEQELDIVREFDPAYHIPCDYSTYEDADQNERIENVTNYLEGTITMQRWLRDASSETQILPLIKGVTDEERDRAIATLEPYEFPGYVFYGTQYFTSGDGILIDELVADVTATTRGHDRPLLLIGCLSPNFLQRMPRQVVAGSGVQRWRMHIKPRKQEPAEMREAWAELRGEVSNALVAPPETESGSRGGSQPQPQQTKTAEDSDTPPTETTPLSTFATRDDADADATDSQAESPTASRTDKPETESGSGD</sequence>
<evidence type="ECO:0000256" key="1">
    <source>
        <dbReference type="SAM" id="MobiDB-lite"/>
    </source>
</evidence>
<dbReference type="GeneID" id="71763227"/>